<organism evidence="2 3">
    <name type="scientific">Glutamicibacter soli</name>
    <dbReference type="NCBI Taxonomy" id="453836"/>
    <lineage>
        <taxon>Bacteria</taxon>
        <taxon>Bacillati</taxon>
        <taxon>Actinomycetota</taxon>
        <taxon>Actinomycetes</taxon>
        <taxon>Micrococcales</taxon>
        <taxon>Micrococcaceae</taxon>
        <taxon>Glutamicibacter</taxon>
    </lineage>
</organism>
<accession>A0A6L9GCC7</accession>
<dbReference type="EMBL" id="WYDN01000302">
    <property type="protein sequence ID" value="NAZ18180.1"/>
    <property type="molecule type" value="Genomic_DNA"/>
</dbReference>
<reference evidence="2 3" key="1">
    <citation type="submission" date="2020-01" db="EMBL/GenBank/DDBJ databases">
        <title>Glutamicibacter soli M275.</title>
        <authorList>
            <person name="Meng X."/>
        </authorList>
    </citation>
    <scope>NUCLEOTIDE SEQUENCE [LARGE SCALE GENOMIC DNA]</scope>
    <source>
        <strain evidence="2 3">M275</strain>
    </source>
</reference>
<name>A0A6L9GCC7_9MICC</name>
<feature type="region of interest" description="Disordered" evidence="1">
    <location>
        <begin position="1"/>
        <end position="21"/>
    </location>
</feature>
<gene>
    <name evidence="2" type="ORF">GT020_19335</name>
</gene>
<sequence length="84" mass="8759">MQRQLGTALDLPRPAPSRDDPELVEDVVAYCLKGVAAGADGDDPVQGVSGLYCEWDGGVRVVTQNGQVLPYVIGPLPGRDGPVA</sequence>
<dbReference type="AlphaFoldDB" id="A0A6L9GCC7"/>
<proteinExistence type="predicted"/>
<evidence type="ECO:0000256" key="1">
    <source>
        <dbReference type="SAM" id="MobiDB-lite"/>
    </source>
</evidence>
<dbReference type="RefSeq" id="WP_161450353.1">
    <property type="nucleotide sequence ID" value="NZ_WYDN01000302.1"/>
</dbReference>
<feature type="non-terminal residue" evidence="2">
    <location>
        <position position="84"/>
    </location>
</feature>
<dbReference type="Proteomes" id="UP000477543">
    <property type="component" value="Unassembled WGS sequence"/>
</dbReference>
<evidence type="ECO:0000313" key="2">
    <source>
        <dbReference type="EMBL" id="NAZ18180.1"/>
    </source>
</evidence>
<evidence type="ECO:0000313" key="3">
    <source>
        <dbReference type="Proteomes" id="UP000477543"/>
    </source>
</evidence>
<protein>
    <submittedName>
        <fullName evidence="2">Uncharacterized protein</fullName>
    </submittedName>
</protein>
<comment type="caution">
    <text evidence="2">The sequence shown here is derived from an EMBL/GenBank/DDBJ whole genome shotgun (WGS) entry which is preliminary data.</text>
</comment>